<dbReference type="AlphaFoldDB" id="A0A142JG92"/>
<proteinExistence type="inferred from homology"/>
<organism evidence="8 9">
    <name type="scientific">Cupriavidus nantongensis</name>
    <dbReference type="NCBI Taxonomy" id="1796606"/>
    <lineage>
        <taxon>Bacteria</taxon>
        <taxon>Pseudomonadati</taxon>
        <taxon>Pseudomonadota</taxon>
        <taxon>Betaproteobacteria</taxon>
        <taxon>Burkholderiales</taxon>
        <taxon>Burkholderiaceae</taxon>
        <taxon>Cupriavidus</taxon>
    </lineage>
</organism>
<dbReference type="EMBL" id="CP014844">
    <property type="protein sequence ID" value="AMR77104.1"/>
    <property type="molecule type" value="Genomic_DNA"/>
</dbReference>
<dbReference type="KEGG" id="cnan:A2G96_04755"/>
<feature type="transmembrane region" description="Helical" evidence="6">
    <location>
        <begin position="43"/>
        <end position="66"/>
    </location>
</feature>
<protein>
    <submittedName>
        <fullName evidence="8">Sugar translocase</fullName>
    </submittedName>
</protein>
<dbReference type="GO" id="GO:0000271">
    <property type="term" value="P:polysaccharide biosynthetic process"/>
    <property type="evidence" value="ECO:0007669"/>
    <property type="project" value="InterPro"/>
</dbReference>
<evidence type="ECO:0000256" key="4">
    <source>
        <dbReference type="ARBA" id="ARBA00022989"/>
    </source>
</evidence>
<feature type="transmembrane region" description="Helical" evidence="6">
    <location>
        <begin position="102"/>
        <end position="121"/>
    </location>
</feature>
<evidence type="ECO:0000256" key="2">
    <source>
        <dbReference type="ARBA" id="ARBA00009399"/>
    </source>
</evidence>
<evidence type="ECO:0000256" key="5">
    <source>
        <dbReference type="ARBA" id="ARBA00023136"/>
    </source>
</evidence>
<keyword evidence="5 6" id="KW-0472">Membrane</keyword>
<dbReference type="PANTHER" id="PTHR38459">
    <property type="entry name" value="PROPHAGE BACTOPRENOL-LINKED GLUCOSE TRANSLOCASE HOMOLOG"/>
    <property type="match status" value="1"/>
</dbReference>
<evidence type="ECO:0000313" key="8">
    <source>
        <dbReference type="EMBL" id="AMR77104.1"/>
    </source>
</evidence>
<reference evidence="8 9" key="1">
    <citation type="submission" date="2016-03" db="EMBL/GenBank/DDBJ databases">
        <title>Complete genome sequence of a novel chlorpyrifos degrading bacterium, Cupriavidus nantongensis sp. X1.</title>
        <authorList>
            <person name="Fang L."/>
        </authorList>
    </citation>
    <scope>NUCLEOTIDE SEQUENCE [LARGE SCALE GENOMIC DNA]</scope>
    <source>
        <strain evidence="8 9">X1</strain>
    </source>
</reference>
<feature type="domain" description="GtrA/DPMS transmembrane" evidence="7">
    <location>
        <begin position="15"/>
        <end position="126"/>
    </location>
</feature>
<evidence type="ECO:0000256" key="6">
    <source>
        <dbReference type="SAM" id="Phobius"/>
    </source>
</evidence>
<evidence type="ECO:0000256" key="1">
    <source>
        <dbReference type="ARBA" id="ARBA00004141"/>
    </source>
</evidence>
<keyword evidence="4 6" id="KW-1133">Transmembrane helix</keyword>
<keyword evidence="3 6" id="KW-0812">Transmembrane</keyword>
<dbReference type="STRING" id="1796606.A2G96_04755"/>
<dbReference type="InterPro" id="IPR051401">
    <property type="entry name" value="GtrA_CellWall_Glycosyl"/>
</dbReference>
<dbReference type="OrthoDB" id="7011564at2"/>
<gene>
    <name evidence="8" type="ORF">A2G96_04755</name>
</gene>
<sequence length="129" mass="13881">MNAGGTAPGLRQFTRFLFSGATSTGVHVAITATLINALDASPVVANCVAFVCATACSYLLNTLWSFSSRLRHRTLRRFAGVSLLGLALTVGISWTAQRLGASYWAGLAGVVLTVPVFTYLLHRVWTYRD</sequence>
<comment type="subcellular location">
    <subcellularLocation>
        <location evidence="1">Membrane</location>
        <topology evidence="1">Multi-pass membrane protein</topology>
    </subcellularLocation>
</comment>
<dbReference type="PANTHER" id="PTHR38459:SF1">
    <property type="entry name" value="PROPHAGE BACTOPRENOL-LINKED GLUCOSE TRANSLOCASE HOMOLOG"/>
    <property type="match status" value="1"/>
</dbReference>
<dbReference type="RefSeq" id="WP_062797243.1">
    <property type="nucleotide sequence ID" value="NZ_CP014844.1"/>
</dbReference>
<feature type="transmembrane region" description="Helical" evidence="6">
    <location>
        <begin position="16"/>
        <end position="37"/>
    </location>
</feature>
<dbReference type="Proteomes" id="UP000075238">
    <property type="component" value="Chromosome 1"/>
</dbReference>
<dbReference type="GO" id="GO:0005886">
    <property type="term" value="C:plasma membrane"/>
    <property type="evidence" value="ECO:0007669"/>
    <property type="project" value="TreeGrafter"/>
</dbReference>
<name>A0A142JG92_9BURK</name>
<evidence type="ECO:0000256" key="3">
    <source>
        <dbReference type="ARBA" id="ARBA00022692"/>
    </source>
</evidence>
<accession>A0A142JG92</accession>
<dbReference type="Pfam" id="PF04138">
    <property type="entry name" value="GtrA_DPMS_TM"/>
    <property type="match status" value="1"/>
</dbReference>
<keyword evidence="9" id="KW-1185">Reference proteome</keyword>
<evidence type="ECO:0000259" key="7">
    <source>
        <dbReference type="Pfam" id="PF04138"/>
    </source>
</evidence>
<dbReference type="InterPro" id="IPR007267">
    <property type="entry name" value="GtrA_DPMS_TM"/>
</dbReference>
<feature type="transmembrane region" description="Helical" evidence="6">
    <location>
        <begin position="78"/>
        <end position="96"/>
    </location>
</feature>
<comment type="similarity">
    <text evidence="2">Belongs to the GtrA family.</text>
</comment>
<evidence type="ECO:0000313" key="9">
    <source>
        <dbReference type="Proteomes" id="UP000075238"/>
    </source>
</evidence>